<evidence type="ECO:0000313" key="2">
    <source>
        <dbReference type="Proteomes" id="UP000823941"/>
    </source>
</evidence>
<gene>
    <name evidence="1" type="ORF">JYU34_001874</name>
</gene>
<evidence type="ECO:0008006" key="3">
    <source>
        <dbReference type="Google" id="ProtNLM"/>
    </source>
</evidence>
<organism evidence="1 2">
    <name type="scientific">Plutella xylostella</name>
    <name type="common">Diamondback moth</name>
    <name type="synonym">Plutella maculipennis</name>
    <dbReference type="NCBI Taxonomy" id="51655"/>
    <lineage>
        <taxon>Eukaryota</taxon>
        <taxon>Metazoa</taxon>
        <taxon>Ecdysozoa</taxon>
        <taxon>Arthropoda</taxon>
        <taxon>Hexapoda</taxon>
        <taxon>Insecta</taxon>
        <taxon>Pterygota</taxon>
        <taxon>Neoptera</taxon>
        <taxon>Endopterygota</taxon>
        <taxon>Lepidoptera</taxon>
        <taxon>Glossata</taxon>
        <taxon>Ditrysia</taxon>
        <taxon>Yponomeutoidea</taxon>
        <taxon>Plutellidae</taxon>
        <taxon>Plutella</taxon>
    </lineage>
</organism>
<dbReference type="Proteomes" id="UP000823941">
    <property type="component" value="Chromosome 3"/>
</dbReference>
<evidence type="ECO:0000313" key="1">
    <source>
        <dbReference type="EMBL" id="KAG7312385.1"/>
    </source>
</evidence>
<proteinExistence type="predicted"/>
<reference evidence="1 2" key="1">
    <citation type="submission" date="2021-06" db="EMBL/GenBank/DDBJ databases">
        <title>A haploid diamondback moth (Plutella xylostella L.) genome assembly resolves 31 chromosomes and identifies a diamide resistance mutation.</title>
        <authorList>
            <person name="Ward C.M."/>
            <person name="Perry K.D."/>
            <person name="Baker G."/>
            <person name="Powis K."/>
            <person name="Heckel D.G."/>
            <person name="Baxter S.W."/>
        </authorList>
    </citation>
    <scope>NUCLEOTIDE SEQUENCE [LARGE SCALE GENOMIC DNA]</scope>
    <source>
        <strain evidence="1 2">LV</strain>
        <tissue evidence="1">Single pupa</tissue>
    </source>
</reference>
<accession>A0ABQ7R505</accession>
<dbReference type="EMBL" id="JAHIBW010000003">
    <property type="protein sequence ID" value="KAG7312385.1"/>
    <property type="molecule type" value="Genomic_DNA"/>
</dbReference>
<keyword evidence="2" id="KW-1185">Reference proteome</keyword>
<protein>
    <recommendedName>
        <fullName evidence="3">Secreted protein</fullName>
    </recommendedName>
</protein>
<sequence>MLHNKVVGLYRAAFTSWIISCATTAASRPIRQRGQPRTQNSSHLVFRWCGQSVKMKRNQQPSICLPRRDVFGDRGGDCNTPNSYRPRAPPSSRIMSHRYASTVPTRLAPTLVAPVYKGRGRLQRQSSYMSGRYRVHFGTASRANTVHGYCDSQFASAADLTVLSLYS</sequence>
<name>A0ABQ7R505_PLUXY</name>
<comment type="caution">
    <text evidence="1">The sequence shown here is derived from an EMBL/GenBank/DDBJ whole genome shotgun (WGS) entry which is preliminary data.</text>
</comment>